<reference evidence="3 4" key="1">
    <citation type="submission" date="2013-02" db="EMBL/GenBank/DDBJ databases">
        <title>Whole genome shotgun sequence of Gordonia malaquae NBRC 108250.</title>
        <authorList>
            <person name="Yoshida I."/>
            <person name="Hosoyama A."/>
            <person name="Tsuchikane K."/>
            <person name="Ando Y."/>
            <person name="Baba S."/>
            <person name="Ohji S."/>
            <person name="Hamada M."/>
            <person name="Tamura T."/>
            <person name="Yamazoe A."/>
            <person name="Yamazaki S."/>
            <person name="Fujita N."/>
        </authorList>
    </citation>
    <scope>NUCLEOTIDE SEQUENCE [LARGE SCALE GENOMIC DNA]</scope>
    <source>
        <strain evidence="3 4">NBRC 108250</strain>
    </source>
</reference>
<gene>
    <name evidence="3" type="ORF">GM1_011_00350</name>
</gene>
<feature type="signal peptide" evidence="2">
    <location>
        <begin position="1"/>
        <end position="25"/>
    </location>
</feature>
<dbReference type="Proteomes" id="UP000035009">
    <property type="component" value="Unassembled WGS sequence"/>
</dbReference>
<comment type="caution">
    <text evidence="3">The sequence shown here is derived from an EMBL/GenBank/DDBJ whole genome shotgun (WGS) entry which is preliminary data.</text>
</comment>
<evidence type="ECO:0008006" key="5">
    <source>
        <dbReference type="Google" id="ProtNLM"/>
    </source>
</evidence>
<feature type="region of interest" description="Disordered" evidence="1">
    <location>
        <begin position="76"/>
        <end position="96"/>
    </location>
</feature>
<dbReference type="STRING" id="410332.SAMN04488550_3142"/>
<dbReference type="AlphaFoldDB" id="M3VB42"/>
<evidence type="ECO:0000256" key="1">
    <source>
        <dbReference type="SAM" id="MobiDB-lite"/>
    </source>
</evidence>
<dbReference type="RefSeq" id="WP_008378133.1">
    <property type="nucleotide sequence ID" value="NZ_BAOP01000011.1"/>
</dbReference>
<name>M3VB42_GORML</name>
<protein>
    <recommendedName>
        <fullName evidence="5">Lipoprotein</fullName>
    </recommendedName>
</protein>
<dbReference type="EMBL" id="BAOP01000011">
    <property type="protein sequence ID" value="GAC79608.1"/>
    <property type="molecule type" value="Genomic_DNA"/>
</dbReference>
<keyword evidence="4" id="KW-1185">Reference proteome</keyword>
<evidence type="ECO:0000313" key="3">
    <source>
        <dbReference type="EMBL" id="GAC79608.1"/>
    </source>
</evidence>
<organism evidence="3 4">
    <name type="scientific">Gordonia malaquae NBRC 108250</name>
    <dbReference type="NCBI Taxonomy" id="1223542"/>
    <lineage>
        <taxon>Bacteria</taxon>
        <taxon>Bacillati</taxon>
        <taxon>Actinomycetota</taxon>
        <taxon>Actinomycetes</taxon>
        <taxon>Mycobacteriales</taxon>
        <taxon>Gordoniaceae</taxon>
        <taxon>Gordonia</taxon>
    </lineage>
</organism>
<dbReference type="OrthoDB" id="4663611at2"/>
<feature type="compositionally biased region" description="Low complexity" evidence="1">
    <location>
        <begin position="44"/>
        <end position="56"/>
    </location>
</feature>
<dbReference type="eggNOG" id="ENOG5032DGV">
    <property type="taxonomic scope" value="Bacteria"/>
</dbReference>
<evidence type="ECO:0000256" key="2">
    <source>
        <dbReference type="SAM" id="SignalP"/>
    </source>
</evidence>
<sequence>MFTYSRGAIATVTISAVLAVSSCSARSTGPDDPVPATTSSDHVSSTAPTTTTADSTTVDLSSDAWITNQTIANTCNNPGNAGYPVPGSRGADTDHTVFDVTSGTWLPVPLPRPDRAGEKSEHLECVITGDPKDPVVVYASTIVASAQGRSGEKRRGEVYAIKVRGGSADDAVDLSSILTPGTGPDYIDFKSFPGGFFLGEVGIDVGGGRVAPGRGLKLVTLDDHMKPTVTNVFPFSPRNVNDIDGVDMSVNGDITRVVLDKPDAVLKIGRLDWIRTTPRGSTPLPDNPSVYAAVGRFVVYRVSSTNRIVLMDTVSGKKITTPFKDALPGDPRVWGSVVKIGNSWVVDMSTGTVLLDSTKETSPAKNALADHYLYVDDGADNPVIDLRTGRTVSKGWTVRPVGRIEGWTIVSHSGTLEPDRLQLVKDTNGTYPGPWW</sequence>
<keyword evidence="2" id="KW-0732">Signal</keyword>
<dbReference type="PROSITE" id="PS51257">
    <property type="entry name" value="PROKAR_LIPOPROTEIN"/>
    <property type="match status" value="1"/>
</dbReference>
<feature type="region of interest" description="Disordered" evidence="1">
    <location>
        <begin position="24"/>
        <end position="56"/>
    </location>
</feature>
<feature type="chain" id="PRO_5004040862" description="Lipoprotein" evidence="2">
    <location>
        <begin position="26"/>
        <end position="436"/>
    </location>
</feature>
<accession>M3VB42</accession>
<proteinExistence type="predicted"/>
<evidence type="ECO:0000313" key="4">
    <source>
        <dbReference type="Proteomes" id="UP000035009"/>
    </source>
</evidence>